<feature type="domain" description="Type I restriction modification DNA specificity" evidence="4">
    <location>
        <begin position="3"/>
        <end position="185"/>
    </location>
</feature>
<dbReference type="InterPro" id="IPR044946">
    <property type="entry name" value="Restrct_endonuc_typeI_TRD_sf"/>
</dbReference>
<keyword evidence="5" id="KW-0378">Hydrolase</keyword>
<proteinExistence type="inferred from homology"/>
<evidence type="ECO:0000259" key="4">
    <source>
        <dbReference type="Pfam" id="PF01420"/>
    </source>
</evidence>
<dbReference type="GO" id="GO:0016787">
    <property type="term" value="F:hydrolase activity"/>
    <property type="evidence" value="ECO:0007669"/>
    <property type="project" value="UniProtKB-KW"/>
</dbReference>
<dbReference type="EMBL" id="JARXIC010000018">
    <property type="protein sequence ID" value="MDQ8195123.1"/>
    <property type="molecule type" value="Genomic_DNA"/>
</dbReference>
<keyword evidence="5" id="KW-0540">Nuclease</keyword>
<dbReference type="PANTHER" id="PTHR30408">
    <property type="entry name" value="TYPE-1 RESTRICTION ENZYME ECOKI SPECIFICITY PROTEIN"/>
    <property type="match status" value="1"/>
</dbReference>
<dbReference type="InterPro" id="IPR000055">
    <property type="entry name" value="Restrct_endonuc_typeI_TRD"/>
</dbReference>
<dbReference type="EC" id="3.1.21.-" evidence="5"/>
<dbReference type="Proteomes" id="UP001243717">
    <property type="component" value="Unassembled WGS sequence"/>
</dbReference>
<keyword evidence="6" id="KW-1185">Reference proteome</keyword>
<accession>A0ABU1ALN8</accession>
<evidence type="ECO:0000256" key="3">
    <source>
        <dbReference type="ARBA" id="ARBA00023125"/>
    </source>
</evidence>
<keyword evidence="5" id="KW-0255">Endonuclease</keyword>
<dbReference type="Gene3D" id="3.90.220.20">
    <property type="entry name" value="DNA methylase specificity domains"/>
    <property type="match status" value="2"/>
</dbReference>
<dbReference type="InterPro" id="IPR052021">
    <property type="entry name" value="Type-I_RS_S_subunit"/>
</dbReference>
<feature type="domain" description="Type I restriction modification DNA specificity" evidence="4">
    <location>
        <begin position="207"/>
        <end position="374"/>
    </location>
</feature>
<gene>
    <name evidence="5" type="ORF">QEH59_11850</name>
</gene>
<protein>
    <submittedName>
        <fullName evidence="5">Restriction endonuclease subunit S</fullName>
        <ecNumber evidence="5">3.1.21.-</ecNumber>
    </submittedName>
</protein>
<comment type="similarity">
    <text evidence="1">Belongs to the type-I restriction system S methylase family.</text>
</comment>
<dbReference type="SUPFAM" id="SSF116734">
    <property type="entry name" value="DNA methylase specificity domain"/>
    <property type="match status" value="2"/>
</dbReference>
<comment type="caution">
    <text evidence="5">The sequence shown here is derived from an EMBL/GenBank/DDBJ whole genome shotgun (WGS) entry which is preliminary data.</text>
</comment>
<dbReference type="RefSeq" id="WP_308985583.1">
    <property type="nucleotide sequence ID" value="NZ_JARXIC010000018.1"/>
</dbReference>
<organism evidence="5 6">
    <name type="scientific">Thalassobacterium sedimentorum</name>
    <dbReference type="NCBI Taxonomy" id="3041258"/>
    <lineage>
        <taxon>Bacteria</taxon>
        <taxon>Pseudomonadati</taxon>
        <taxon>Verrucomicrobiota</taxon>
        <taxon>Opitutia</taxon>
        <taxon>Puniceicoccales</taxon>
        <taxon>Coraliomargaritaceae</taxon>
        <taxon>Thalassobacterium</taxon>
    </lineage>
</organism>
<evidence type="ECO:0000256" key="1">
    <source>
        <dbReference type="ARBA" id="ARBA00010923"/>
    </source>
</evidence>
<evidence type="ECO:0000313" key="6">
    <source>
        <dbReference type="Proteomes" id="UP001243717"/>
    </source>
</evidence>
<dbReference type="Pfam" id="PF01420">
    <property type="entry name" value="Methylase_S"/>
    <property type="match status" value="2"/>
</dbReference>
<sequence length="400" mass="44344">MGYKLFQVSELAEQVRGVTYSKSDASLIEKEGCLPILRANNITDTGLVLDKFVYVPRLKISDKQLLQEGDIVVAASSGSIDVVGKAAPLTEKFTGSFGAFCKVVRPNSKIHPTYLSHFFKTEKYRSIISALAAGANINNLRNEHIDTLKIPLPMKNGKPDLLEQQRIAGILDQADAIRRKRQQALQLTDDFLRATFLDLFGDPVTNPKGWDECKIGDVEDFITSGSRGWAKYYSDSGAFFIRIQNLKNGVLDLQDVAYVNAPNNQEAIRTSVKAGDILLSITADLGRVAVVPDDLGQAHINQHLSILRLNDINSVYAAHYLASAGGGHQFAAFSRRGVKAGLNFTDIRNLTLLRPPLDLQNEYQKIVEFHLKRINSQKHFIAQSDDLFASLQQRAFKGEL</sequence>
<evidence type="ECO:0000256" key="2">
    <source>
        <dbReference type="ARBA" id="ARBA00022747"/>
    </source>
</evidence>
<keyword evidence="3" id="KW-0238">DNA-binding</keyword>
<dbReference type="PANTHER" id="PTHR30408:SF12">
    <property type="entry name" value="TYPE I RESTRICTION ENZYME MJAVIII SPECIFICITY SUBUNIT"/>
    <property type="match status" value="1"/>
</dbReference>
<reference evidence="5 6" key="1">
    <citation type="submission" date="2023-04" db="EMBL/GenBank/DDBJ databases">
        <title>A novel bacteria isolated from coastal sediment.</title>
        <authorList>
            <person name="Liu X.-J."/>
            <person name="Du Z.-J."/>
        </authorList>
    </citation>
    <scope>NUCLEOTIDE SEQUENCE [LARGE SCALE GENOMIC DNA]</scope>
    <source>
        <strain evidence="5 6">SDUM461004</strain>
    </source>
</reference>
<dbReference type="GO" id="GO:0004519">
    <property type="term" value="F:endonuclease activity"/>
    <property type="evidence" value="ECO:0007669"/>
    <property type="project" value="UniProtKB-KW"/>
</dbReference>
<evidence type="ECO:0000313" key="5">
    <source>
        <dbReference type="EMBL" id="MDQ8195123.1"/>
    </source>
</evidence>
<keyword evidence="2" id="KW-0680">Restriction system</keyword>
<dbReference type="CDD" id="cd17252">
    <property type="entry name" value="RMtype1_S_EcoKI-TRD1-CR1_like"/>
    <property type="match status" value="1"/>
</dbReference>
<name>A0ABU1ALN8_9BACT</name>